<feature type="domain" description="Nitrite/Sulfite reductase ferredoxin-like" evidence="8">
    <location>
        <begin position="52"/>
        <end position="110"/>
    </location>
</feature>
<keyword evidence="10" id="KW-1185">Reference proteome</keyword>
<proteinExistence type="predicted"/>
<dbReference type="GO" id="GO:0046872">
    <property type="term" value="F:metal ion binding"/>
    <property type="evidence" value="ECO:0007669"/>
    <property type="project" value="UniProtKB-KW"/>
</dbReference>
<dbReference type="Proteomes" id="UP000460561">
    <property type="component" value="Unassembled WGS sequence"/>
</dbReference>
<keyword evidence="6" id="KW-0411">Iron-sulfur</keyword>
<evidence type="ECO:0000313" key="10">
    <source>
        <dbReference type="Proteomes" id="UP000460561"/>
    </source>
</evidence>
<reference evidence="9 10" key="1">
    <citation type="submission" date="2019-12" db="EMBL/GenBank/DDBJ databases">
        <title>Genomic-based taxomic classification of the family Erythrobacteraceae.</title>
        <authorList>
            <person name="Xu L."/>
        </authorList>
    </citation>
    <scope>NUCLEOTIDE SEQUENCE [LARGE SCALE GENOMIC DNA]</scope>
    <source>
        <strain evidence="9 10">DSM 18604</strain>
    </source>
</reference>
<dbReference type="InterPro" id="IPR036136">
    <property type="entry name" value="Nit/Sulf_reduc_fer-like_dom_sf"/>
</dbReference>
<evidence type="ECO:0000256" key="1">
    <source>
        <dbReference type="ARBA" id="ARBA00022485"/>
    </source>
</evidence>
<dbReference type="InterPro" id="IPR005117">
    <property type="entry name" value="NiRdtase/SiRdtase_haem-b_fer"/>
</dbReference>
<dbReference type="AlphaFoldDB" id="A0A845A626"/>
<dbReference type="PANTHER" id="PTHR32439:SF9">
    <property type="entry name" value="BLR3264 PROTEIN"/>
    <property type="match status" value="1"/>
</dbReference>
<dbReference type="RefSeq" id="WP_160738858.1">
    <property type="nucleotide sequence ID" value="NZ_WTYQ01000002.1"/>
</dbReference>
<dbReference type="Gene3D" id="3.90.480.20">
    <property type="match status" value="1"/>
</dbReference>
<dbReference type="GO" id="GO:0051539">
    <property type="term" value="F:4 iron, 4 sulfur cluster binding"/>
    <property type="evidence" value="ECO:0007669"/>
    <property type="project" value="UniProtKB-KW"/>
</dbReference>
<dbReference type="OrthoDB" id="9803707at2"/>
<dbReference type="Pfam" id="PF03460">
    <property type="entry name" value="NIR_SIR_ferr"/>
    <property type="match status" value="2"/>
</dbReference>
<gene>
    <name evidence="9" type="ORF">GRI39_06290</name>
</gene>
<accession>A0A845A626</accession>
<protein>
    <submittedName>
        <fullName evidence="9">Nitrite/sulfite reductase</fullName>
    </submittedName>
</protein>
<evidence type="ECO:0000256" key="6">
    <source>
        <dbReference type="ARBA" id="ARBA00023014"/>
    </source>
</evidence>
<evidence type="ECO:0000256" key="2">
    <source>
        <dbReference type="ARBA" id="ARBA00022617"/>
    </source>
</evidence>
<sequence>MYQYDQYDQAMVDARVEEFRDQCRRRLEGHLTEDQFKPLRLMNGLYLQLHAYMLRVAVPYGTMNSTQMHALADIADKYDRGYGHFTTRQNIQYNWIKLEDAADILADLSKVEMHAIQTSGNCIRNISSDHFSGAAADEVIDPRPYAELMRQWSSFHPEFTYLPRKFKFCVIASEKDRAAMRLHDIGIRILRNDDGEVGARFYVGGGMGRTPFISPLIRDFVPIDQLITYAEACLRVYNRYGRRDNKYKARIKILVHELGKEEYTRQVEEEFKHLLDQGVEPPLAEIERIKTYFEGPAFEEGLSDEVDRSDPDFALWVDTNTNPHKQAGYVSAVISLKPVGGIPGDATAEQMHLIADLAREYSFDELRVMHTQNIVLPHVKKADLHAIWTRLEAAGLGTANLDQVGDIIACPGLDYCSLANARSIPLAQKISRRFDENGKGATLGELKLKISGCINACGHHHAGHIGILGVDKKGKENYQLSFGGSEGEDTSLAKITGPGFDEDGVVDAVEKATDVYLRERHDGERFLDTYRRIGMAPFKEALYD</sequence>
<dbReference type="GO" id="GO:0016491">
    <property type="term" value="F:oxidoreductase activity"/>
    <property type="evidence" value="ECO:0007669"/>
    <property type="project" value="UniProtKB-KW"/>
</dbReference>
<evidence type="ECO:0000256" key="3">
    <source>
        <dbReference type="ARBA" id="ARBA00022723"/>
    </source>
</evidence>
<evidence type="ECO:0000259" key="8">
    <source>
        <dbReference type="Pfam" id="PF03460"/>
    </source>
</evidence>
<feature type="domain" description="Nitrite/sulphite reductase 4Fe-4S" evidence="7">
    <location>
        <begin position="402"/>
        <end position="542"/>
    </location>
</feature>
<keyword evidence="4" id="KW-0560">Oxidoreductase</keyword>
<evidence type="ECO:0000256" key="4">
    <source>
        <dbReference type="ARBA" id="ARBA00023002"/>
    </source>
</evidence>
<dbReference type="SUPFAM" id="SSF55124">
    <property type="entry name" value="Nitrite/Sulfite reductase N-terminal domain-like"/>
    <property type="match status" value="2"/>
</dbReference>
<dbReference type="Gene3D" id="3.30.413.10">
    <property type="entry name" value="Sulfite Reductase Hemoprotein, domain 1"/>
    <property type="match status" value="2"/>
</dbReference>
<dbReference type="InterPro" id="IPR045854">
    <property type="entry name" value="NO2/SO3_Rdtase_4Fe4S_sf"/>
</dbReference>
<keyword evidence="5" id="KW-0408">Iron</keyword>
<evidence type="ECO:0000313" key="9">
    <source>
        <dbReference type="EMBL" id="MXP25650.1"/>
    </source>
</evidence>
<evidence type="ECO:0000256" key="5">
    <source>
        <dbReference type="ARBA" id="ARBA00023004"/>
    </source>
</evidence>
<dbReference type="EMBL" id="WTYQ01000002">
    <property type="protein sequence ID" value="MXP25650.1"/>
    <property type="molecule type" value="Genomic_DNA"/>
</dbReference>
<feature type="domain" description="Nitrite/Sulfite reductase ferredoxin-like" evidence="8">
    <location>
        <begin position="342"/>
        <end position="394"/>
    </location>
</feature>
<keyword evidence="1" id="KW-0004">4Fe-4S</keyword>
<organism evidence="9 10">
    <name type="scientific">Altericroceibacterium indicum</name>
    <dbReference type="NCBI Taxonomy" id="374177"/>
    <lineage>
        <taxon>Bacteria</taxon>
        <taxon>Pseudomonadati</taxon>
        <taxon>Pseudomonadota</taxon>
        <taxon>Alphaproteobacteria</taxon>
        <taxon>Sphingomonadales</taxon>
        <taxon>Erythrobacteraceae</taxon>
        <taxon>Altericroceibacterium</taxon>
    </lineage>
</organism>
<comment type="caution">
    <text evidence="9">The sequence shown here is derived from an EMBL/GenBank/DDBJ whole genome shotgun (WGS) entry which is preliminary data.</text>
</comment>
<dbReference type="Gene3D" id="3.90.480.10">
    <property type="entry name" value="Sulfite Reductase Hemoprotein,Domain 2"/>
    <property type="match status" value="1"/>
</dbReference>
<keyword evidence="3" id="KW-0479">Metal-binding</keyword>
<keyword evidence="2" id="KW-0349">Heme</keyword>
<evidence type="ECO:0000259" key="7">
    <source>
        <dbReference type="Pfam" id="PF01077"/>
    </source>
</evidence>
<dbReference type="InterPro" id="IPR051329">
    <property type="entry name" value="NIR_SIR_4Fe-4S"/>
</dbReference>
<dbReference type="SUPFAM" id="SSF56014">
    <property type="entry name" value="Nitrite and sulphite reductase 4Fe-4S domain-like"/>
    <property type="match status" value="2"/>
</dbReference>
<name>A0A845A626_9SPHN</name>
<feature type="domain" description="Nitrite/sulphite reductase 4Fe-4S" evidence="7">
    <location>
        <begin position="119"/>
        <end position="273"/>
    </location>
</feature>
<dbReference type="GO" id="GO:0020037">
    <property type="term" value="F:heme binding"/>
    <property type="evidence" value="ECO:0007669"/>
    <property type="project" value="InterPro"/>
</dbReference>
<dbReference type="InterPro" id="IPR006067">
    <property type="entry name" value="NO2/SO3_Rdtase_4Fe4S_dom"/>
</dbReference>
<dbReference type="Pfam" id="PF01077">
    <property type="entry name" value="NIR_SIR"/>
    <property type="match status" value="2"/>
</dbReference>
<dbReference type="PANTHER" id="PTHR32439">
    <property type="entry name" value="FERREDOXIN--NITRITE REDUCTASE, CHLOROPLASTIC"/>
    <property type="match status" value="1"/>
</dbReference>